<dbReference type="InterPro" id="IPR013767">
    <property type="entry name" value="PAS_fold"/>
</dbReference>
<dbReference type="Pfam" id="PF13426">
    <property type="entry name" value="PAS_9"/>
    <property type="match status" value="3"/>
</dbReference>
<dbReference type="SMART" id="SM00448">
    <property type="entry name" value="REC"/>
    <property type="match status" value="1"/>
</dbReference>
<dbReference type="SUPFAM" id="SSF55785">
    <property type="entry name" value="PYP-like sensor domain (PAS domain)"/>
    <property type="match status" value="4"/>
</dbReference>
<keyword evidence="6" id="KW-0902">Two-component regulatory system</keyword>
<dbReference type="SUPFAM" id="SSF52172">
    <property type="entry name" value="CheY-like"/>
    <property type="match status" value="1"/>
</dbReference>
<dbReference type="InterPro" id="IPR003661">
    <property type="entry name" value="HisK_dim/P_dom"/>
</dbReference>
<dbReference type="GO" id="GO:0000155">
    <property type="term" value="F:phosphorelay sensor kinase activity"/>
    <property type="evidence" value="ECO:0007669"/>
    <property type="project" value="InterPro"/>
</dbReference>
<feature type="domain" description="PAC" evidence="11">
    <location>
        <begin position="364"/>
        <end position="416"/>
    </location>
</feature>
<dbReference type="RefSeq" id="WP_079703284.1">
    <property type="nucleotide sequence ID" value="NZ_FUYR01000003.1"/>
</dbReference>
<dbReference type="SUPFAM" id="SSF55874">
    <property type="entry name" value="ATPase domain of HSP90 chaperone/DNA topoisomerase II/histidine kinase"/>
    <property type="match status" value="1"/>
</dbReference>
<dbReference type="NCBIfam" id="TIGR00229">
    <property type="entry name" value="sensory_box"/>
    <property type="match status" value="4"/>
</dbReference>
<dbReference type="Pfam" id="PF02518">
    <property type="entry name" value="HATPase_c"/>
    <property type="match status" value="1"/>
</dbReference>
<keyword evidence="3 7" id="KW-0597">Phosphoprotein</keyword>
<dbReference type="EC" id="2.7.13.3" evidence="2"/>
<dbReference type="Gene3D" id="3.30.565.10">
    <property type="entry name" value="Histidine kinase-like ATPase, C-terminal domain"/>
    <property type="match status" value="1"/>
</dbReference>
<dbReference type="InterPro" id="IPR036890">
    <property type="entry name" value="HATPase_C_sf"/>
</dbReference>
<dbReference type="SUPFAM" id="SSF55781">
    <property type="entry name" value="GAF domain-like"/>
    <property type="match status" value="1"/>
</dbReference>
<dbReference type="AlphaFoldDB" id="A0A1T5E6Q0"/>
<dbReference type="Gene3D" id="3.30.450.20">
    <property type="entry name" value="PAS domain"/>
    <property type="match status" value="4"/>
</dbReference>
<dbReference type="InterPro" id="IPR003018">
    <property type="entry name" value="GAF"/>
</dbReference>
<dbReference type="InterPro" id="IPR036097">
    <property type="entry name" value="HisK_dim/P_sf"/>
</dbReference>
<evidence type="ECO:0000259" key="11">
    <source>
        <dbReference type="PROSITE" id="PS50113"/>
    </source>
</evidence>
<dbReference type="Pfam" id="PF00072">
    <property type="entry name" value="Response_reg"/>
    <property type="match status" value="1"/>
</dbReference>
<dbReference type="InterPro" id="IPR000700">
    <property type="entry name" value="PAS-assoc_C"/>
</dbReference>
<dbReference type="PROSITE" id="PS50110">
    <property type="entry name" value="RESPONSE_REGULATORY"/>
    <property type="match status" value="1"/>
</dbReference>
<dbReference type="STRING" id="572036.SAMN05661099_2754"/>
<dbReference type="OrthoDB" id="9811889at2"/>
<dbReference type="CDD" id="cd00130">
    <property type="entry name" value="PAS"/>
    <property type="match status" value="4"/>
</dbReference>
<evidence type="ECO:0000256" key="4">
    <source>
        <dbReference type="ARBA" id="ARBA00022679"/>
    </source>
</evidence>
<name>A0A1T5E6Q0_9SPHI</name>
<evidence type="ECO:0000256" key="7">
    <source>
        <dbReference type="PROSITE-ProRule" id="PRU00169"/>
    </source>
</evidence>
<dbReference type="PANTHER" id="PTHR45339:SF1">
    <property type="entry name" value="HYBRID SIGNAL TRANSDUCTION HISTIDINE KINASE J"/>
    <property type="match status" value="1"/>
</dbReference>
<dbReference type="InterPro" id="IPR001610">
    <property type="entry name" value="PAC"/>
</dbReference>
<gene>
    <name evidence="12" type="ORF">SAMN05661099_2754</name>
</gene>
<evidence type="ECO:0000259" key="8">
    <source>
        <dbReference type="PROSITE" id="PS50109"/>
    </source>
</evidence>
<dbReference type="PROSITE" id="PS50112">
    <property type="entry name" value="PAS"/>
    <property type="match status" value="4"/>
</dbReference>
<evidence type="ECO:0000259" key="10">
    <source>
        <dbReference type="PROSITE" id="PS50112"/>
    </source>
</evidence>
<feature type="domain" description="PAC" evidence="11">
    <location>
        <begin position="610"/>
        <end position="662"/>
    </location>
</feature>
<evidence type="ECO:0000256" key="2">
    <source>
        <dbReference type="ARBA" id="ARBA00012438"/>
    </source>
</evidence>
<feature type="domain" description="Response regulatory" evidence="9">
    <location>
        <begin position="921"/>
        <end position="1038"/>
    </location>
</feature>
<dbReference type="PROSITE" id="PS50109">
    <property type="entry name" value="HIS_KIN"/>
    <property type="match status" value="1"/>
</dbReference>
<dbReference type="SMART" id="SM00388">
    <property type="entry name" value="HisKA"/>
    <property type="match status" value="1"/>
</dbReference>
<dbReference type="InterPro" id="IPR004358">
    <property type="entry name" value="Sig_transdc_His_kin-like_C"/>
</dbReference>
<dbReference type="Gene3D" id="3.40.50.2300">
    <property type="match status" value="1"/>
</dbReference>
<evidence type="ECO:0000256" key="1">
    <source>
        <dbReference type="ARBA" id="ARBA00000085"/>
    </source>
</evidence>
<evidence type="ECO:0000259" key="9">
    <source>
        <dbReference type="PROSITE" id="PS50110"/>
    </source>
</evidence>
<sequence length="1042" mass="115993">MLDSVAGDLESFRLQSLESYRIIDSLPEEEYDRITRLASYIFKKPIAVIAFVDHSGVFIKSQHGIQIENYLRNESICRFTIEENQLVVIPDASLDPRTANLSGVLADPKIKFYAGAPLRSPDGQALGSLALMDVVPGDLNNEEKQALTDLADEVVAHLEARKKNLELQDLISKHEEISTMFNNSAELQSIMDRNGTILVVNKAVEKMLGYTPEEGEGKAIWDYFPEEDLQRLVPIFTEGLSAGKKNFEVEARIKLKDGTAKWMGWSLAVKNNKWYANGRDISEQKKMIAELEQLSLVANKVNNGVVISDSRSRVIWSNEASENITGYSLKDLQGHRLGDILSGEKTDKEVLGSAREKTKNKLPFNVDLLAYRKDGTPIWLSILNSVVLDSYGNIDKEVEVIIDITSRKKVEEDLETLSLVASKSASGVVIRDGQGKVIWINSATEAMLGYNLEELQGKRLSEVVVGNVTDTATLEEARQAIAENKSYRIDLQIYRKDGTPIWIHASTTPILNDAGEIERQVEIITDITERKNTEEQLTLLSLVASKTINGVAISTSDGKIKWVNDALEKLTGYTLEDFKNTRPGDLLAGEGTDKNLLEAARKNAMASIPSTIEILNYKKDGTPIWLSISNTPTFTKDGTPDQQVEIINDISERKLAEQELIKTREEALQLSKAKETFLSVMSHEIRTPLNAVIGMSHILMDDNPTESQMENLKILGFSAQNLLKLINDILDFTKIETGNMVLENVNVNLKELVSQTLNSLQFKTAEKAVVLKSEIDHRIPTYVKGDNTRLYQILINLLGNSVKFTEVGEVKLKLDLVQETKKTVRVRFEISDTGIGIEPDKIDLIFESYTQASSDTTRKYGGTGLGLAITRSLLLLHNSSIEVESERGKGSKFSFIIDFNRSQESIMLEENKSPVEQLQATILVVDDNEINRILASKVLSKWGVKVDFAENGKVALDKVVDSQYDLVLMDLHMPVMDGMDAARAIRKLGGAYTKLPIVALTASLFAHELETISECGMDGYVMKPFVPGELYAKISTLLKRRG</sequence>
<dbReference type="Gene3D" id="1.10.287.130">
    <property type="match status" value="1"/>
</dbReference>
<dbReference type="InterPro" id="IPR029016">
    <property type="entry name" value="GAF-like_dom_sf"/>
</dbReference>
<dbReference type="FunFam" id="3.30.565.10:FF:000010">
    <property type="entry name" value="Sensor histidine kinase RcsC"/>
    <property type="match status" value="1"/>
</dbReference>
<dbReference type="PRINTS" id="PR00344">
    <property type="entry name" value="BCTRLSENSOR"/>
</dbReference>
<dbReference type="InterPro" id="IPR005467">
    <property type="entry name" value="His_kinase_dom"/>
</dbReference>
<evidence type="ECO:0000256" key="5">
    <source>
        <dbReference type="ARBA" id="ARBA00022777"/>
    </source>
</evidence>
<keyword evidence="5" id="KW-0418">Kinase</keyword>
<dbReference type="GO" id="GO:0006355">
    <property type="term" value="P:regulation of DNA-templated transcription"/>
    <property type="evidence" value="ECO:0007669"/>
    <property type="project" value="InterPro"/>
</dbReference>
<feature type="domain" description="Histidine kinase" evidence="8">
    <location>
        <begin position="680"/>
        <end position="901"/>
    </location>
</feature>
<evidence type="ECO:0000313" key="12">
    <source>
        <dbReference type="EMBL" id="SKB79581.1"/>
    </source>
</evidence>
<dbReference type="Proteomes" id="UP000189981">
    <property type="component" value="Unassembled WGS sequence"/>
</dbReference>
<protein>
    <recommendedName>
        <fullName evidence="2">histidine kinase</fullName>
        <ecNumber evidence="2">2.7.13.3</ecNumber>
    </recommendedName>
</protein>
<dbReference type="PANTHER" id="PTHR45339">
    <property type="entry name" value="HYBRID SIGNAL TRANSDUCTION HISTIDINE KINASE J"/>
    <property type="match status" value="1"/>
</dbReference>
<comment type="catalytic activity">
    <reaction evidence="1">
        <text>ATP + protein L-histidine = ADP + protein N-phospho-L-histidine.</text>
        <dbReference type="EC" id="2.7.13.3"/>
    </reaction>
</comment>
<proteinExistence type="predicted"/>
<keyword evidence="4" id="KW-0808">Transferase</keyword>
<evidence type="ECO:0000256" key="6">
    <source>
        <dbReference type="ARBA" id="ARBA00023012"/>
    </source>
</evidence>
<feature type="domain" description="PAS" evidence="10">
    <location>
        <begin position="536"/>
        <end position="578"/>
    </location>
</feature>
<feature type="domain" description="PAC" evidence="11">
    <location>
        <begin position="487"/>
        <end position="539"/>
    </location>
</feature>
<keyword evidence="13" id="KW-1185">Reference proteome</keyword>
<reference evidence="13" key="1">
    <citation type="submission" date="2017-02" db="EMBL/GenBank/DDBJ databases">
        <authorList>
            <person name="Varghese N."/>
            <person name="Submissions S."/>
        </authorList>
    </citation>
    <scope>NUCLEOTIDE SEQUENCE [LARGE SCALE GENOMIC DNA]</scope>
    <source>
        <strain evidence="13">DSM 22385</strain>
    </source>
</reference>
<dbReference type="SMART" id="SM00091">
    <property type="entry name" value="PAS"/>
    <property type="match status" value="4"/>
</dbReference>
<dbReference type="EMBL" id="FUYR01000003">
    <property type="protein sequence ID" value="SKB79581.1"/>
    <property type="molecule type" value="Genomic_DNA"/>
</dbReference>
<dbReference type="Pfam" id="PF00989">
    <property type="entry name" value="PAS"/>
    <property type="match status" value="1"/>
</dbReference>
<dbReference type="SMART" id="SM00065">
    <property type="entry name" value="GAF"/>
    <property type="match status" value="1"/>
</dbReference>
<dbReference type="InterPro" id="IPR003594">
    <property type="entry name" value="HATPase_dom"/>
</dbReference>
<organism evidence="12 13">
    <name type="scientific">Daejeonella lutea</name>
    <dbReference type="NCBI Taxonomy" id="572036"/>
    <lineage>
        <taxon>Bacteria</taxon>
        <taxon>Pseudomonadati</taxon>
        <taxon>Bacteroidota</taxon>
        <taxon>Sphingobacteriia</taxon>
        <taxon>Sphingobacteriales</taxon>
        <taxon>Sphingobacteriaceae</taxon>
        <taxon>Daejeonella</taxon>
    </lineage>
</organism>
<dbReference type="InterPro" id="IPR001789">
    <property type="entry name" value="Sig_transdc_resp-reg_receiver"/>
</dbReference>
<feature type="modified residue" description="4-aspartylphosphate" evidence="7">
    <location>
        <position position="970"/>
    </location>
</feature>
<feature type="domain" description="PAS" evidence="10">
    <location>
        <begin position="413"/>
        <end position="458"/>
    </location>
</feature>
<dbReference type="SMART" id="SM00086">
    <property type="entry name" value="PAC"/>
    <property type="match status" value="4"/>
</dbReference>
<feature type="domain" description="PAS" evidence="10">
    <location>
        <begin position="290"/>
        <end position="334"/>
    </location>
</feature>
<dbReference type="CDD" id="cd17546">
    <property type="entry name" value="REC_hyHK_CKI1_RcsC-like"/>
    <property type="match status" value="1"/>
</dbReference>
<dbReference type="PROSITE" id="PS50113">
    <property type="entry name" value="PAC"/>
    <property type="match status" value="3"/>
</dbReference>
<dbReference type="InterPro" id="IPR000014">
    <property type="entry name" value="PAS"/>
</dbReference>
<dbReference type="SMART" id="SM00387">
    <property type="entry name" value="HATPase_c"/>
    <property type="match status" value="1"/>
</dbReference>
<evidence type="ECO:0000256" key="3">
    <source>
        <dbReference type="ARBA" id="ARBA00022553"/>
    </source>
</evidence>
<dbReference type="Pfam" id="PF00512">
    <property type="entry name" value="HisKA"/>
    <property type="match status" value="1"/>
</dbReference>
<dbReference type="CDD" id="cd16922">
    <property type="entry name" value="HATPase_EvgS-ArcB-TorS-like"/>
    <property type="match status" value="1"/>
</dbReference>
<dbReference type="CDD" id="cd00082">
    <property type="entry name" value="HisKA"/>
    <property type="match status" value="1"/>
</dbReference>
<feature type="domain" description="PAS" evidence="10">
    <location>
        <begin position="173"/>
        <end position="243"/>
    </location>
</feature>
<evidence type="ECO:0000313" key="13">
    <source>
        <dbReference type="Proteomes" id="UP000189981"/>
    </source>
</evidence>
<accession>A0A1T5E6Q0</accession>
<dbReference type="InterPro" id="IPR011006">
    <property type="entry name" value="CheY-like_superfamily"/>
</dbReference>
<dbReference type="InterPro" id="IPR035965">
    <property type="entry name" value="PAS-like_dom_sf"/>
</dbReference>
<dbReference type="SUPFAM" id="SSF47384">
    <property type="entry name" value="Homodimeric domain of signal transducing histidine kinase"/>
    <property type="match status" value="1"/>
</dbReference>
<dbReference type="Gene3D" id="3.30.450.40">
    <property type="match status" value="1"/>
</dbReference>